<organism evidence="1">
    <name type="scientific">uncultured Thiotrichaceae bacterium</name>
    <dbReference type="NCBI Taxonomy" id="298394"/>
    <lineage>
        <taxon>Bacteria</taxon>
        <taxon>Pseudomonadati</taxon>
        <taxon>Pseudomonadota</taxon>
        <taxon>Gammaproteobacteria</taxon>
        <taxon>Thiotrichales</taxon>
        <taxon>Thiotrichaceae</taxon>
        <taxon>environmental samples</taxon>
    </lineage>
</organism>
<proteinExistence type="predicted"/>
<dbReference type="AlphaFoldDB" id="A0A6S6T3J6"/>
<name>A0A6S6T3J6_9GAMM</name>
<dbReference type="EMBL" id="CACVAY010000063">
    <property type="protein sequence ID" value="CAA6813842.1"/>
    <property type="molecule type" value="Genomic_DNA"/>
</dbReference>
<protein>
    <submittedName>
        <fullName evidence="1">Uncharacterized protein</fullName>
    </submittedName>
</protein>
<reference evidence="1" key="1">
    <citation type="submission" date="2020-01" db="EMBL/GenBank/DDBJ databases">
        <authorList>
            <person name="Meier V. D."/>
            <person name="Meier V D."/>
        </authorList>
    </citation>
    <scope>NUCLEOTIDE SEQUENCE</scope>
    <source>
        <strain evidence="1">HLG_WM_MAG_07</strain>
    </source>
</reference>
<evidence type="ECO:0000313" key="1">
    <source>
        <dbReference type="EMBL" id="CAA6813842.1"/>
    </source>
</evidence>
<accession>A0A6S6T3J6</accession>
<sequence>MLEYLFFNQTFCDEFTSALSSKNIEFHIERESIQNAFNVNVPENIDDDVWDEIDDIYDNISTKDAKMLQDNLDDDEKVNTAGIYIQLTNNQQTIAKVDPDVMNRMLSVISMDEFNDFIEVIVSSVEEPDDSPICKQ</sequence>
<gene>
    <name evidence="1" type="ORF">HELGO_WM15137</name>
</gene>